<evidence type="ECO:0000256" key="6">
    <source>
        <dbReference type="SAM" id="Phobius"/>
    </source>
</evidence>
<feature type="transmembrane region" description="Helical" evidence="6">
    <location>
        <begin position="160"/>
        <end position="182"/>
    </location>
</feature>
<evidence type="ECO:0000256" key="3">
    <source>
        <dbReference type="ARBA" id="ARBA00022692"/>
    </source>
</evidence>
<reference evidence="7 8" key="1">
    <citation type="submission" date="2019-10" db="EMBL/GenBank/DDBJ databases">
        <title>Cognatihalovulum marinum gen. nov. sp. nov., a new member of the family Rhodobacteraceae isolated from deep seawater of the Northwest Indian Ocean.</title>
        <authorList>
            <person name="Ruan C."/>
            <person name="Wang J."/>
            <person name="Zheng X."/>
            <person name="Song L."/>
            <person name="Zhu Y."/>
            <person name="Huang Y."/>
            <person name="Lu Z."/>
            <person name="Du W."/>
            <person name="Huang L."/>
            <person name="Dai X."/>
        </authorList>
    </citation>
    <scope>NUCLEOTIDE SEQUENCE [LARGE SCALE GENOMIC DNA]</scope>
    <source>
        <strain evidence="7 8">2CG4</strain>
    </source>
</reference>
<dbReference type="Pfam" id="PF09678">
    <property type="entry name" value="Caa3_CtaG"/>
    <property type="match status" value="1"/>
</dbReference>
<evidence type="ECO:0000256" key="1">
    <source>
        <dbReference type="ARBA" id="ARBA00004651"/>
    </source>
</evidence>
<evidence type="ECO:0000256" key="5">
    <source>
        <dbReference type="ARBA" id="ARBA00023136"/>
    </source>
</evidence>
<dbReference type="GO" id="GO:0005886">
    <property type="term" value="C:plasma membrane"/>
    <property type="evidence" value="ECO:0007669"/>
    <property type="project" value="UniProtKB-SubCell"/>
</dbReference>
<protein>
    <submittedName>
        <fullName evidence="7">Cytochrome-c oxidase</fullName>
    </submittedName>
</protein>
<sequence>MTRGLASAVAVLALAAAWLTPWGAIAGPFPAFMARHMILVAIAAPALVLAAPGLARAAAVPVLAGALIEFLVVWGWHLPRLHTGAQGSVPVFVAEQTMFLAAGLLVWAGALAAREPLAGAGGLLLTSMHMTLLGALLVLAPRDLYAAAAGRPADLAGQQAGGLLMLAIGTPAYLAGGLALVARALGSRPA</sequence>
<dbReference type="Proteomes" id="UP000474957">
    <property type="component" value="Unassembled WGS sequence"/>
</dbReference>
<dbReference type="EMBL" id="WIND01000003">
    <property type="protein sequence ID" value="MSU89289.1"/>
    <property type="molecule type" value="Genomic_DNA"/>
</dbReference>
<keyword evidence="5 6" id="KW-0472">Membrane</keyword>
<proteinExistence type="predicted"/>
<accession>A0A6L5YZ13</accession>
<organism evidence="7 8">
    <name type="scientific">Halovulum marinum</name>
    <dbReference type="NCBI Taxonomy" id="2662447"/>
    <lineage>
        <taxon>Bacteria</taxon>
        <taxon>Pseudomonadati</taxon>
        <taxon>Pseudomonadota</taxon>
        <taxon>Alphaproteobacteria</taxon>
        <taxon>Rhodobacterales</taxon>
        <taxon>Paracoccaceae</taxon>
        <taxon>Halovulum</taxon>
    </lineage>
</organism>
<dbReference type="InterPro" id="IPR019108">
    <property type="entry name" value="Caa3_assmbl_CtaG-rel"/>
</dbReference>
<keyword evidence="3 6" id="KW-0812">Transmembrane</keyword>
<feature type="transmembrane region" description="Helical" evidence="6">
    <location>
        <begin position="36"/>
        <end position="55"/>
    </location>
</feature>
<evidence type="ECO:0000313" key="8">
    <source>
        <dbReference type="Proteomes" id="UP000474957"/>
    </source>
</evidence>
<gene>
    <name evidence="7" type="ORF">GE300_06605</name>
</gene>
<evidence type="ECO:0000256" key="2">
    <source>
        <dbReference type="ARBA" id="ARBA00022475"/>
    </source>
</evidence>
<comment type="subcellular location">
    <subcellularLocation>
        <location evidence="1">Cell membrane</location>
        <topology evidence="1">Multi-pass membrane protein</topology>
    </subcellularLocation>
</comment>
<keyword evidence="4 6" id="KW-1133">Transmembrane helix</keyword>
<comment type="caution">
    <text evidence="7">The sequence shown here is derived from an EMBL/GenBank/DDBJ whole genome shotgun (WGS) entry which is preliminary data.</text>
</comment>
<keyword evidence="2" id="KW-1003">Cell membrane</keyword>
<feature type="transmembrane region" description="Helical" evidence="6">
    <location>
        <begin position="62"/>
        <end position="79"/>
    </location>
</feature>
<feature type="transmembrane region" description="Helical" evidence="6">
    <location>
        <begin position="91"/>
        <end position="113"/>
    </location>
</feature>
<dbReference type="RefSeq" id="WP_154445769.1">
    <property type="nucleotide sequence ID" value="NZ_WIND01000003.1"/>
</dbReference>
<name>A0A6L5YZ13_9RHOB</name>
<dbReference type="AlphaFoldDB" id="A0A6L5YZ13"/>
<evidence type="ECO:0000256" key="4">
    <source>
        <dbReference type="ARBA" id="ARBA00022989"/>
    </source>
</evidence>
<evidence type="ECO:0000313" key="7">
    <source>
        <dbReference type="EMBL" id="MSU89289.1"/>
    </source>
</evidence>
<feature type="transmembrane region" description="Helical" evidence="6">
    <location>
        <begin position="120"/>
        <end position="140"/>
    </location>
</feature>
<keyword evidence="8" id="KW-1185">Reference proteome</keyword>